<dbReference type="EMBL" id="JBBMQS010000005">
    <property type="protein sequence ID" value="MEM5497826.1"/>
    <property type="molecule type" value="Genomic_DNA"/>
</dbReference>
<feature type="chain" id="PRO_5045649338" evidence="1">
    <location>
        <begin position="27"/>
        <end position="179"/>
    </location>
</feature>
<dbReference type="Gene3D" id="3.40.50.1240">
    <property type="entry name" value="Phosphoglycerate mutase-like"/>
    <property type="match status" value="1"/>
</dbReference>
<gene>
    <name evidence="2" type="ORF">WNY77_10515</name>
</gene>
<proteinExistence type="predicted"/>
<protein>
    <submittedName>
        <fullName evidence="2">Histidine phosphatase family protein</fullName>
        <ecNumber evidence="2">3.1.3.-</ecNumber>
    </submittedName>
</protein>
<dbReference type="EC" id="3.1.3.-" evidence="2"/>
<evidence type="ECO:0000313" key="3">
    <source>
        <dbReference type="Proteomes" id="UP001461163"/>
    </source>
</evidence>
<dbReference type="InterPro" id="IPR029033">
    <property type="entry name" value="His_PPase_superfam"/>
</dbReference>
<keyword evidence="1" id="KW-0732">Signal</keyword>
<dbReference type="Pfam" id="PF00300">
    <property type="entry name" value="His_Phos_1"/>
    <property type="match status" value="1"/>
</dbReference>
<reference evidence="2 3" key="1">
    <citation type="submission" date="2024-03" db="EMBL/GenBank/DDBJ databases">
        <title>Community enrichment and isolation of bacterial strains for fucoidan degradation.</title>
        <authorList>
            <person name="Sichert A."/>
        </authorList>
    </citation>
    <scope>NUCLEOTIDE SEQUENCE [LARGE SCALE GENOMIC DNA]</scope>
    <source>
        <strain evidence="2 3">AS12</strain>
    </source>
</reference>
<accession>A0ABU9SWF7</accession>
<dbReference type="InterPro" id="IPR013078">
    <property type="entry name" value="His_Pase_superF_clade-1"/>
</dbReference>
<dbReference type="GO" id="GO:0016787">
    <property type="term" value="F:hydrolase activity"/>
    <property type="evidence" value="ECO:0007669"/>
    <property type="project" value="UniProtKB-KW"/>
</dbReference>
<dbReference type="RefSeq" id="WP_006994962.1">
    <property type="nucleotide sequence ID" value="NZ_JBBMQS010000005.1"/>
</dbReference>
<sequence>MIKRVKFLRSSLAFFIALVLSIAVNATVNIRVAASDLVESQSQQRWYFVRHFEKQTGADPTLTDIGQRRAVALAEYFRYVPLTSVYSTDYKRTMETATQSAQQQGLMINSYDPSNPKELIKLIAQQSSVLVVGHSNTVPDLIRAIGGKADDLSEMDYGRLFIVTKAGSRTSTQSIIIPY</sequence>
<evidence type="ECO:0000256" key="1">
    <source>
        <dbReference type="SAM" id="SignalP"/>
    </source>
</evidence>
<evidence type="ECO:0000313" key="2">
    <source>
        <dbReference type="EMBL" id="MEM5497826.1"/>
    </source>
</evidence>
<dbReference type="SUPFAM" id="SSF53254">
    <property type="entry name" value="Phosphoglycerate mutase-like"/>
    <property type="match status" value="1"/>
</dbReference>
<dbReference type="CDD" id="cd07040">
    <property type="entry name" value="HP"/>
    <property type="match status" value="1"/>
</dbReference>
<name>A0ABU9SWF7_9ALTE</name>
<dbReference type="Proteomes" id="UP001461163">
    <property type="component" value="Unassembled WGS sequence"/>
</dbReference>
<comment type="caution">
    <text evidence="2">The sequence shown here is derived from an EMBL/GenBank/DDBJ whole genome shotgun (WGS) entry which is preliminary data.</text>
</comment>
<organism evidence="2 3">
    <name type="scientific">Paraglaciecola mesophila</name>
    <dbReference type="NCBI Taxonomy" id="197222"/>
    <lineage>
        <taxon>Bacteria</taxon>
        <taxon>Pseudomonadati</taxon>
        <taxon>Pseudomonadota</taxon>
        <taxon>Gammaproteobacteria</taxon>
        <taxon>Alteromonadales</taxon>
        <taxon>Alteromonadaceae</taxon>
        <taxon>Paraglaciecola</taxon>
    </lineage>
</organism>
<keyword evidence="2" id="KW-0378">Hydrolase</keyword>
<feature type="signal peptide" evidence="1">
    <location>
        <begin position="1"/>
        <end position="26"/>
    </location>
</feature>
<keyword evidence="3" id="KW-1185">Reference proteome</keyword>